<dbReference type="InterPro" id="IPR050589">
    <property type="entry name" value="Ikaros_C2H2-ZF"/>
</dbReference>
<gene>
    <name evidence="11" type="primary">Rest_6</name>
    <name evidence="10" type="synonym">Rest_5</name>
    <name evidence="11" type="ORF">CM83_40363</name>
    <name evidence="10" type="ORF">CM83_40368</name>
</gene>
<reference evidence="11" key="2">
    <citation type="submission" date="2014-07" db="EMBL/GenBank/DDBJ databases">
        <authorList>
            <person name="Hull J."/>
        </authorList>
    </citation>
    <scope>NUCLEOTIDE SEQUENCE</scope>
</reference>
<dbReference type="GO" id="GO:0005634">
    <property type="term" value="C:nucleus"/>
    <property type="evidence" value="ECO:0007669"/>
    <property type="project" value="UniProtKB-SubCell"/>
</dbReference>
<dbReference type="EMBL" id="GBHO01006674">
    <property type="protein sequence ID" value="JAG36930.1"/>
    <property type="molecule type" value="Transcribed_RNA"/>
</dbReference>
<dbReference type="InterPro" id="IPR036236">
    <property type="entry name" value="Znf_C2H2_sf"/>
</dbReference>
<comment type="subcellular location">
    <subcellularLocation>
        <location evidence="1">Nucleus</location>
    </subcellularLocation>
</comment>
<dbReference type="GO" id="GO:0000978">
    <property type="term" value="F:RNA polymerase II cis-regulatory region sequence-specific DNA binding"/>
    <property type="evidence" value="ECO:0007669"/>
    <property type="project" value="TreeGrafter"/>
</dbReference>
<reference evidence="11" key="1">
    <citation type="journal article" date="2014" name="PLoS ONE">
        <title>Transcriptome-Based Identification of ABC Transporters in the Western Tarnished Plant Bug Lygus hesperus.</title>
        <authorList>
            <person name="Hull J.J."/>
            <person name="Chaney K."/>
            <person name="Geib S.M."/>
            <person name="Fabrick J.A."/>
            <person name="Brent C.S."/>
            <person name="Walsh D."/>
            <person name="Lavine L.C."/>
        </authorList>
    </citation>
    <scope>NUCLEOTIDE SEQUENCE</scope>
</reference>
<dbReference type="FunFam" id="3.30.160.60:FF:002319">
    <property type="entry name" value="Uncharacterized protein"/>
    <property type="match status" value="2"/>
</dbReference>
<dbReference type="PROSITE" id="PS50157">
    <property type="entry name" value="ZINC_FINGER_C2H2_2"/>
    <property type="match status" value="5"/>
</dbReference>
<dbReference type="AlphaFoldDB" id="A0A0A9YV75"/>
<evidence type="ECO:0000256" key="8">
    <source>
        <dbReference type="PROSITE-ProRule" id="PRU00042"/>
    </source>
</evidence>
<feature type="domain" description="C2H2-type" evidence="9">
    <location>
        <begin position="173"/>
        <end position="200"/>
    </location>
</feature>
<dbReference type="SUPFAM" id="SSF57667">
    <property type="entry name" value="beta-beta-alpha zinc fingers"/>
    <property type="match status" value="3"/>
</dbReference>
<evidence type="ECO:0000256" key="4">
    <source>
        <dbReference type="ARBA" id="ARBA00022771"/>
    </source>
</evidence>
<feature type="domain" description="C2H2-type" evidence="9">
    <location>
        <begin position="89"/>
        <end position="116"/>
    </location>
</feature>
<name>A0A0A9YV75_LYGHE</name>
<feature type="domain" description="C2H2-type" evidence="9">
    <location>
        <begin position="145"/>
        <end position="172"/>
    </location>
</feature>
<evidence type="ECO:0000259" key="9">
    <source>
        <dbReference type="PROSITE" id="PS50157"/>
    </source>
</evidence>
<dbReference type="SMART" id="SM00355">
    <property type="entry name" value="ZnF_C2H2"/>
    <property type="match status" value="5"/>
</dbReference>
<evidence type="ECO:0000256" key="3">
    <source>
        <dbReference type="ARBA" id="ARBA00022737"/>
    </source>
</evidence>
<proteinExistence type="predicted"/>
<evidence type="ECO:0000256" key="6">
    <source>
        <dbReference type="ARBA" id="ARBA00023125"/>
    </source>
</evidence>
<keyword evidence="5" id="KW-0862">Zinc</keyword>
<evidence type="ECO:0000256" key="7">
    <source>
        <dbReference type="ARBA" id="ARBA00023242"/>
    </source>
</evidence>
<evidence type="ECO:0000256" key="5">
    <source>
        <dbReference type="ARBA" id="ARBA00022833"/>
    </source>
</evidence>
<protein>
    <submittedName>
        <fullName evidence="11">RE1-silencing transcription factor</fullName>
    </submittedName>
</protein>
<dbReference type="FunFam" id="3.30.160.60:FF:000446">
    <property type="entry name" value="Zinc finger protein"/>
    <property type="match status" value="1"/>
</dbReference>
<dbReference type="PANTHER" id="PTHR24404">
    <property type="entry name" value="ZINC FINGER PROTEIN"/>
    <property type="match status" value="1"/>
</dbReference>
<dbReference type="FunFam" id="3.30.160.60:FF:001967">
    <property type="entry name" value="Ras-responsive element-binding protein"/>
    <property type="match status" value="1"/>
</dbReference>
<evidence type="ECO:0000313" key="11">
    <source>
        <dbReference type="EMBL" id="JAG36937.1"/>
    </source>
</evidence>
<dbReference type="Gene3D" id="3.30.160.60">
    <property type="entry name" value="Classic Zinc Finger"/>
    <property type="match status" value="5"/>
</dbReference>
<dbReference type="EMBL" id="GBHO01006667">
    <property type="protein sequence ID" value="JAG36937.1"/>
    <property type="molecule type" value="Transcribed_RNA"/>
</dbReference>
<keyword evidence="3" id="KW-0677">Repeat</keyword>
<dbReference type="GO" id="GO:0008270">
    <property type="term" value="F:zinc ion binding"/>
    <property type="evidence" value="ECO:0007669"/>
    <property type="project" value="UniProtKB-KW"/>
</dbReference>
<accession>A0A0A9YV75</accession>
<evidence type="ECO:0000256" key="1">
    <source>
        <dbReference type="ARBA" id="ARBA00004123"/>
    </source>
</evidence>
<keyword evidence="7" id="KW-0539">Nucleus</keyword>
<dbReference type="Pfam" id="PF00096">
    <property type="entry name" value="zf-C2H2"/>
    <property type="match status" value="3"/>
</dbReference>
<dbReference type="GO" id="GO:0003700">
    <property type="term" value="F:DNA-binding transcription factor activity"/>
    <property type="evidence" value="ECO:0007669"/>
    <property type="project" value="TreeGrafter"/>
</dbReference>
<sequence length="280" mass="32493">MALRNSESGIKLEITSEDENFCIDSDDPVTSILQLELACVKEEHASNGDHEDSCDYLEVEETELNGFVRAVQKRFTKCSSTSTTRVKRYICEICNYKTDSTGNLTVHVRTHTGEKPFSCDYCDYRTARSKDLVSHVRRHTGEKPFACEACNYTTGHKVNFIRHVRTHSGEKPYICEFCDYRTGDPSALLSHAKVHSVQKPFACSICDYRARRRAHLSRHMLMHTGQYIMLPHQRRRYFQFLSFCFTTKILLRFGIKILTVNGLQGRWIRFQMKKKKKIDP</sequence>
<keyword evidence="4 8" id="KW-0863">Zinc-finger</keyword>
<evidence type="ECO:0000313" key="10">
    <source>
        <dbReference type="EMBL" id="JAG36930.1"/>
    </source>
</evidence>
<organism evidence="11">
    <name type="scientific">Lygus hesperus</name>
    <name type="common">Western plant bug</name>
    <dbReference type="NCBI Taxonomy" id="30085"/>
    <lineage>
        <taxon>Eukaryota</taxon>
        <taxon>Metazoa</taxon>
        <taxon>Ecdysozoa</taxon>
        <taxon>Arthropoda</taxon>
        <taxon>Hexapoda</taxon>
        <taxon>Insecta</taxon>
        <taxon>Pterygota</taxon>
        <taxon>Neoptera</taxon>
        <taxon>Paraneoptera</taxon>
        <taxon>Hemiptera</taxon>
        <taxon>Heteroptera</taxon>
        <taxon>Panheteroptera</taxon>
        <taxon>Cimicomorpha</taxon>
        <taxon>Miridae</taxon>
        <taxon>Mirini</taxon>
        <taxon>Lygus</taxon>
    </lineage>
</organism>
<dbReference type="PANTHER" id="PTHR24404:SF106">
    <property type="entry name" value="C2H2-TYPE DOMAIN-CONTAINING PROTEIN"/>
    <property type="match status" value="1"/>
</dbReference>
<evidence type="ECO:0000256" key="2">
    <source>
        <dbReference type="ARBA" id="ARBA00022723"/>
    </source>
</evidence>
<dbReference type="GO" id="GO:0006357">
    <property type="term" value="P:regulation of transcription by RNA polymerase II"/>
    <property type="evidence" value="ECO:0007669"/>
    <property type="project" value="TreeGrafter"/>
</dbReference>
<feature type="domain" description="C2H2-type" evidence="9">
    <location>
        <begin position="117"/>
        <end position="144"/>
    </location>
</feature>
<keyword evidence="2" id="KW-0479">Metal-binding</keyword>
<keyword evidence="6" id="KW-0238">DNA-binding</keyword>
<dbReference type="InterPro" id="IPR013087">
    <property type="entry name" value="Znf_C2H2_type"/>
</dbReference>
<feature type="domain" description="C2H2-type" evidence="9">
    <location>
        <begin position="201"/>
        <end position="228"/>
    </location>
</feature>